<dbReference type="InterPro" id="IPR006045">
    <property type="entry name" value="Cupin_1"/>
</dbReference>
<evidence type="ECO:0000256" key="16">
    <source>
        <dbReference type="PIRSR" id="PIRSR601929-2"/>
    </source>
</evidence>
<sequence length="210" mass="22408">MMISSICFIFFLILSSSYAAVQDFCVADYTAPPGPAGYSCKNPSDVKVDDFVYSGLGVPGNYSKLNKVRLKAAFVAQFPGLNGLGISLARADMEVGGVVPMHTHRGASEVILVAEGKVIAGFIASDNKAYVKNLKKGDIMVLPRGLLHFQVNAGDTRALVFASFSSDDPGVQNLEKSLFQNDLRTELIAQTTLLDSAEIKKLKGLLGGTN</sequence>
<evidence type="ECO:0000256" key="5">
    <source>
        <dbReference type="ARBA" id="ARBA00022523"/>
    </source>
</evidence>
<dbReference type="Gene3D" id="2.60.120.10">
    <property type="entry name" value="Jelly Rolls"/>
    <property type="match status" value="1"/>
</dbReference>
<dbReference type="InterPro" id="IPR014710">
    <property type="entry name" value="RmlC-like_jellyroll"/>
</dbReference>
<evidence type="ECO:0000313" key="21">
    <source>
        <dbReference type="Proteomes" id="UP000238479"/>
    </source>
</evidence>
<keyword evidence="21" id="KW-1185">Reference proteome</keyword>
<dbReference type="GO" id="GO:0030145">
    <property type="term" value="F:manganese ion binding"/>
    <property type="evidence" value="ECO:0007669"/>
    <property type="project" value="UniProtKB-UniRule"/>
</dbReference>
<dbReference type="PANTHER" id="PTHR31238">
    <property type="entry name" value="GERMIN-LIKE PROTEIN SUBFAMILY 3 MEMBER 3"/>
    <property type="match status" value="1"/>
</dbReference>
<keyword evidence="5 18" id="KW-0052">Apoplast</keyword>
<evidence type="ECO:0000256" key="15">
    <source>
        <dbReference type="PIRSR" id="PIRSR601929-1"/>
    </source>
</evidence>
<evidence type="ECO:0000256" key="12">
    <source>
        <dbReference type="ARBA" id="ARBA00023211"/>
    </source>
</evidence>
<feature type="binding site" evidence="16">
    <location>
        <position position="109"/>
    </location>
    <ligand>
        <name>Mn(2+)</name>
        <dbReference type="ChEBI" id="CHEBI:29035"/>
    </ligand>
</feature>
<evidence type="ECO:0000256" key="13">
    <source>
        <dbReference type="ARBA" id="ARBA00023294"/>
    </source>
</evidence>
<feature type="chain" id="PRO_5019613566" description="Germin-like protein" evidence="18">
    <location>
        <begin position="20"/>
        <end position="210"/>
    </location>
</feature>
<comment type="caution">
    <text evidence="20">The sequence shown here is derived from an EMBL/GenBank/DDBJ whole genome shotgun (WGS) entry which is preliminary data.</text>
</comment>
<evidence type="ECO:0000256" key="7">
    <source>
        <dbReference type="ARBA" id="ARBA00022723"/>
    </source>
</evidence>
<keyword evidence="8 18" id="KW-0732">Signal</keyword>
<evidence type="ECO:0000256" key="4">
    <source>
        <dbReference type="ARBA" id="ARBA00022512"/>
    </source>
</evidence>
<gene>
    <name evidence="20" type="ORF">RchiOBHm_Chr2g0109441</name>
</gene>
<evidence type="ECO:0000313" key="20">
    <source>
        <dbReference type="EMBL" id="PRQ48326.1"/>
    </source>
</evidence>
<evidence type="ECO:0000256" key="8">
    <source>
        <dbReference type="ARBA" id="ARBA00022729"/>
    </source>
</evidence>
<feature type="domain" description="Cupin type-1" evidence="19">
    <location>
        <begin position="54"/>
        <end position="200"/>
    </location>
</feature>
<dbReference type="OrthoDB" id="1161823at2759"/>
<keyword evidence="12 15" id="KW-0464">Manganese</keyword>
<comment type="function">
    <text evidence="14">Probable receptor for the plant growth-promoting hormone auxin.</text>
</comment>
<comment type="similarity">
    <text evidence="3 18">Belongs to the germin family.</text>
</comment>
<organism evidence="20 21">
    <name type="scientific">Rosa chinensis</name>
    <name type="common">China rose</name>
    <dbReference type="NCBI Taxonomy" id="74649"/>
    <lineage>
        <taxon>Eukaryota</taxon>
        <taxon>Viridiplantae</taxon>
        <taxon>Streptophyta</taxon>
        <taxon>Embryophyta</taxon>
        <taxon>Tracheophyta</taxon>
        <taxon>Spermatophyta</taxon>
        <taxon>Magnoliopsida</taxon>
        <taxon>eudicotyledons</taxon>
        <taxon>Gunneridae</taxon>
        <taxon>Pentapetalae</taxon>
        <taxon>rosids</taxon>
        <taxon>fabids</taxon>
        <taxon>Rosales</taxon>
        <taxon>Rosaceae</taxon>
        <taxon>Rosoideae</taxon>
        <taxon>Rosoideae incertae sedis</taxon>
        <taxon>Rosa</taxon>
    </lineage>
</organism>
<evidence type="ECO:0000256" key="3">
    <source>
        <dbReference type="ARBA" id="ARBA00007456"/>
    </source>
</evidence>
<evidence type="ECO:0000259" key="19">
    <source>
        <dbReference type="SMART" id="SM00835"/>
    </source>
</evidence>
<evidence type="ECO:0000256" key="17">
    <source>
        <dbReference type="PIRSR" id="PIRSR601929-3"/>
    </source>
</evidence>
<dbReference type="GO" id="GO:0009734">
    <property type="term" value="P:auxin-activated signaling pathway"/>
    <property type="evidence" value="ECO:0007669"/>
    <property type="project" value="UniProtKB-KW"/>
</dbReference>
<keyword evidence="13" id="KW-0927">Auxin signaling pathway</keyword>
<feature type="binding site" evidence="15">
    <location>
        <position position="104"/>
    </location>
    <ligand>
        <name>oxalate</name>
        <dbReference type="ChEBI" id="CHEBI:30623"/>
    </ligand>
</feature>
<protein>
    <recommendedName>
        <fullName evidence="18">Germin-like protein</fullName>
    </recommendedName>
</protein>
<dbReference type="PRINTS" id="PR00325">
    <property type="entry name" value="GERMIN"/>
</dbReference>
<dbReference type="Proteomes" id="UP000238479">
    <property type="component" value="Chromosome 2"/>
</dbReference>
<dbReference type="OMA" id="MMISSIC"/>
<evidence type="ECO:0000256" key="11">
    <source>
        <dbReference type="ARBA" id="ARBA00023180"/>
    </source>
</evidence>
<dbReference type="Pfam" id="PF00190">
    <property type="entry name" value="Cupin_1"/>
    <property type="match status" value="1"/>
</dbReference>
<reference evidence="20 21" key="1">
    <citation type="journal article" date="2018" name="Nat. Genet.">
        <title>The Rosa genome provides new insights in the design of modern roses.</title>
        <authorList>
            <person name="Bendahmane M."/>
        </authorList>
    </citation>
    <scope>NUCLEOTIDE SEQUENCE [LARGE SCALE GENOMIC DNA]</scope>
    <source>
        <strain evidence="21">cv. Old Blush</strain>
    </source>
</reference>
<keyword evidence="4" id="KW-0134">Cell wall</keyword>
<dbReference type="EMBL" id="PDCK01000040">
    <property type="protein sequence ID" value="PRQ48326.1"/>
    <property type="molecule type" value="Genomic_DNA"/>
</dbReference>
<evidence type="ECO:0000256" key="2">
    <source>
        <dbReference type="ARBA" id="ARBA00004271"/>
    </source>
</evidence>
<keyword evidence="9 17" id="KW-1015">Disulfide bond</keyword>
<evidence type="ECO:0000256" key="10">
    <source>
        <dbReference type="ARBA" id="ARBA00023170"/>
    </source>
</evidence>
<accession>A0A2P6RPG3</accession>
<proteinExistence type="inferred from homology"/>
<keyword evidence="11" id="KW-0325">Glycoprotein</keyword>
<evidence type="ECO:0000256" key="14">
    <source>
        <dbReference type="ARBA" id="ARBA00060231"/>
    </source>
</evidence>
<evidence type="ECO:0000256" key="9">
    <source>
        <dbReference type="ARBA" id="ARBA00023157"/>
    </source>
</evidence>
<feature type="disulfide bond" evidence="17">
    <location>
        <begin position="25"/>
        <end position="40"/>
    </location>
</feature>
<keyword evidence="6 18" id="KW-0964">Secreted</keyword>
<dbReference type="InterPro" id="IPR001929">
    <property type="entry name" value="Germin"/>
</dbReference>
<evidence type="ECO:0000256" key="6">
    <source>
        <dbReference type="ARBA" id="ARBA00022525"/>
    </source>
</evidence>
<dbReference type="Gramene" id="PRQ48326">
    <property type="protein sequence ID" value="PRQ48326"/>
    <property type="gene ID" value="RchiOBHm_Chr2g0109441"/>
</dbReference>
<evidence type="ECO:0000256" key="1">
    <source>
        <dbReference type="ARBA" id="ARBA00004191"/>
    </source>
</evidence>
<dbReference type="SMART" id="SM00835">
    <property type="entry name" value="Cupin_1"/>
    <property type="match status" value="1"/>
</dbReference>
<feature type="binding site" evidence="16">
    <location>
        <position position="148"/>
    </location>
    <ligand>
        <name>Mn(2+)</name>
        <dbReference type="ChEBI" id="CHEBI:29035"/>
    </ligand>
</feature>
<dbReference type="CDD" id="cd02241">
    <property type="entry name" value="cupin_OxOx"/>
    <property type="match status" value="1"/>
</dbReference>
<keyword evidence="10" id="KW-0675">Receptor</keyword>
<feature type="signal peptide" evidence="18">
    <location>
        <begin position="1"/>
        <end position="19"/>
    </location>
</feature>
<dbReference type="GO" id="GO:0048046">
    <property type="term" value="C:apoplast"/>
    <property type="evidence" value="ECO:0007669"/>
    <property type="project" value="UniProtKB-SubCell"/>
</dbReference>
<dbReference type="AlphaFoldDB" id="A0A2P6RPG3"/>
<feature type="binding site" evidence="15">
    <location>
        <position position="109"/>
    </location>
    <ligand>
        <name>oxalate</name>
        <dbReference type="ChEBI" id="CHEBI:30623"/>
    </ligand>
</feature>
<dbReference type="SUPFAM" id="SSF51182">
    <property type="entry name" value="RmlC-like cupins"/>
    <property type="match status" value="1"/>
</dbReference>
<name>A0A2P6RPG3_ROSCH</name>
<feature type="binding site" evidence="16">
    <location>
        <position position="104"/>
    </location>
    <ligand>
        <name>Mn(2+)</name>
        <dbReference type="ChEBI" id="CHEBI:29035"/>
    </ligand>
</feature>
<feature type="binding site" evidence="16">
    <location>
        <position position="102"/>
    </location>
    <ligand>
        <name>Mn(2+)</name>
        <dbReference type="ChEBI" id="CHEBI:29035"/>
    </ligand>
</feature>
<comment type="subcellular location">
    <subcellularLocation>
        <location evidence="1">Secreted</location>
        <location evidence="1">Cell wall</location>
    </subcellularLocation>
    <subcellularLocation>
        <location evidence="2 18">Secreted</location>
        <location evidence="2 18">Extracellular space</location>
        <location evidence="2 18">Apoplast</location>
    </subcellularLocation>
</comment>
<dbReference type="InterPro" id="IPR011051">
    <property type="entry name" value="RmlC_Cupin_sf"/>
</dbReference>
<keyword evidence="7 15" id="KW-0479">Metal-binding</keyword>
<evidence type="ECO:0000256" key="18">
    <source>
        <dbReference type="RuleBase" id="RU366015"/>
    </source>
</evidence>
<dbReference type="FunFam" id="2.60.120.10:FF:000047">
    <property type="entry name" value="Auxin-binding protein ABP19a"/>
    <property type="match status" value="1"/>
</dbReference>